<protein>
    <submittedName>
        <fullName evidence="3">Uncharacterized protein</fullName>
    </submittedName>
</protein>
<dbReference type="SUPFAM" id="SSF52047">
    <property type="entry name" value="RNI-like"/>
    <property type="match status" value="3"/>
</dbReference>
<reference evidence="3 4" key="1">
    <citation type="submission" date="2020-02" db="EMBL/GenBank/DDBJ databases">
        <title>A chromosome-scale genome assembly of the black bullhead catfish (Ameiurus melas).</title>
        <authorList>
            <person name="Wen M."/>
            <person name="Zham M."/>
            <person name="Cabau C."/>
            <person name="Klopp C."/>
            <person name="Donnadieu C."/>
            <person name="Roques C."/>
            <person name="Bouchez O."/>
            <person name="Lampietro C."/>
            <person name="Jouanno E."/>
            <person name="Herpin A."/>
            <person name="Louis A."/>
            <person name="Berthelot C."/>
            <person name="Parey E."/>
            <person name="Roest-Crollius H."/>
            <person name="Braasch I."/>
            <person name="Postlethwait J."/>
            <person name="Robinson-Rechavi M."/>
            <person name="Echchiki A."/>
            <person name="Begum T."/>
            <person name="Montfort J."/>
            <person name="Schartl M."/>
            <person name="Bobe J."/>
            <person name="Guiguen Y."/>
        </authorList>
    </citation>
    <scope>NUCLEOTIDE SEQUENCE [LARGE SCALE GENOMIC DNA]</scope>
    <source>
        <strain evidence="3">M_S1</strain>
        <tissue evidence="3">Blood</tissue>
    </source>
</reference>
<dbReference type="SMART" id="SM00368">
    <property type="entry name" value="LRR_RI"/>
    <property type="match status" value="21"/>
</dbReference>
<dbReference type="Gene3D" id="3.80.10.10">
    <property type="entry name" value="Ribonuclease Inhibitor"/>
    <property type="match status" value="6"/>
</dbReference>
<dbReference type="PANTHER" id="PTHR24106">
    <property type="entry name" value="NACHT, LRR AND CARD DOMAINS-CONTAINING"/>
    <property type="match status" value="1"/>
</dbReference>
<name>A0A7J5ZPV4_AMEME</name>
<keyword evidence="1" id="KW-0433">Leucine-rich repeat</keyword>
<evidence type="ECO:0000313" key="4">
    <source>
        <dbReference type="Proteomes" id="UP000593565"/>
    </source>
</evidence>
<keyword evidence="4" id="KW-1185">Reference proteome</keyword>
<dbReference type="Pfam" id="PF13516">
    <property type="entry name" value="LRR_6"/>
    <property type="match status" value="10"/>
</dbReference>
<organism evidence="3 4">
    <name type="scientific">Ameiurus melas</name>
    <name type="common">Black bullhead</name>
    <name type="synonym">Silurus melas</name>
    <dbReference type="NCBI Taxonomy" id="219545"/>
    <lineage>
        <taxon>Eukaryota</taxon>
        <taxon>Metazoa</taxon>
        <taxon>Chordata</taxon>
        <taxon>Craniata</taxon>
        <taxon>Vertebrata</taxon>
        <taxon>Euteleostomi</taxon>
        <taxon>Actinopterygii</taxon>
        <taxon>Neopterygii</taxon>
        <taxon>Teleostei</taxon>
        <taxon>Ostariophysi</taxon>
        <taxon>Siluriformes</taxon>
        <taxon>Ictaluridae</taxon>
        <taxon>Ameiurus</taxon>
    </lineage>
</organism>
<evidence type="ECO:0000256" key="2">
    <source>
        <dbReference type="ARBA" id="ARBA00022737"/>
    </source>
</evidence>
<dbReference type="InterPro" id="IPR006553">
    <property type="entry name" value="Leu-rich_rpt_Cys-con_subtyp"/>
</dbReference>
<dbReference type="EMBL" id="JAAGNN010000026">
    <property type="protein sequence ID" value="KAF4071809.1"/>
    <property type="molecule type" value="Genomic_DNA"/>
</dbReference>
<dbReference type="InterPro" id="IPR051261">
    <property type="entry name" value="NLR"/>
</dbReference>
<evidence type="ECO:0000313" key="3">
    <source>
        <dbReference type="EMBL" id="KAF4071809.1"/>
    </source>
</evidence>
<keyword evidence="2" id="KW-0677">Repeat</keyword>
<dbReference type="Proteomes" id="UP000593565">
    <property type="component" value="Unassembled WGS sequence"/>
</dbReference>
<dbReference type="SMART" id="SM00367">
    <property type="entry name" value="LRR_CC"/>
    <property type="match status" value="9"/>
</dbReference>
<dbReference type="AlphaFoldDB" id="A0A7J5ZPV4"/>
<dbReference type="FunFam" id="3.80.10.10:FF:000782">
    <property type="entry name" value="Si:ch211-196h16.4"/>
    <property type="match status" value="2"/>
</dbReference>
<sequence length="995" mass="110177">MKEIRSLMNDTKCKLTLRLLKSPDALKAYDHLSEVLGINPILQTDLDLSGKIEGDSGVEQLSALLKDPHCRPEKLQLSECNLTEKGCSALLTALRSESSTLRELNLSKNRIQDSGVKLLSAVLKNKDCKLETVRLSDCSITEEGYTALAEALKSSHLIELDLRGNDPGASGVKLLTDVLQDPHCTLKTLRLLKSPAAQEGYELLYRVLNKNPLLQRELDVSEKIHGDSEVKQLSALLQDPHCRPQILKVNKVRMRNEGCAALASALSLNPSHLRELELSGNTPGGSGMKELCGVLKNQQFKLQKLGLCKCSLTEEDCAAVVSALRTNPSLLKELDLSENTIGNTGVKELLDLLQNPNCTLEILKLSKCGLSQTQCGDLAKARECNSSSHLKELDLRENYSVSRWNIFSFLWKSNSKLIVRVSSPEAEEACDFLTKVLGTNPLLQRELDLSGKISGDSEVKQLSVLLKDLQCRTEKLRLSKSGVTERGCTDLISALTANPSHLTELDLSENTLGNPGVEKISTLLKSSSCKLQKLVLSDCSITEEGYAALAEALKSSHLIELDLRGNDPGASGVKLLTDVLQDPHCTLETLRLLKSADAEEAYKCLTDIFRRNPLLHTELDLRYKTPEDVKVKHLSALLQDPHYRLQKLTLYKEGSITEDDWLHLTSALVLNPSHLRELDLNRNKAGESGVRNLCDFLKNPKCNLQKLKLWNRVNEKSCTDLVSALCTNPSHIRELDLSECELGDSGVEKLCDLLKKHECKLETLRLWRSVNEKSCTDLVSALCTNPSHIRELDLSWCKLAVSGVKKLCDLLKKHECKLETLRLRDSVNGKSCTDLVSALCTNPSHIRELDLSGCELGDSGVEKLCDLLKKHECKLETLRLWKSVNEKSCTDLVSALCTNPSHIRELDLSLCKLGDSGVEKLCDLLKKHECKLEKLGLYQCRITDKGCAALTAALKLNSSHLKYLDLSGNKLGNSVTQLEELLKRSGGQIQYNKST</sequence>
<accession>A0A7J5ZPV4</accession>
<proteinExistence type="predicted"/>
<dbReference type="InterPro" id="IPR001611">
    <property type="entry name" value="Leu-rich_rpt"/>
</dbReference>
<evidence type="ECO:0000256" key="1">
    <source>
        <dbReference type="ARBA" id="ARBA00022614"/>
    </source>
</evidence>
<dbReference type="PROSITE" id="PS51450">
    <property type="entry name" value="LRR"/>
    <property type="match status" value="1"/>
</dbReference>
<gene>
    <name evidence="3" type="ORF">AMELA_G00267070</name>
</gene>
<comment type="caution">
    <text evidence="3">The sequence shown here is derived from an EMBL/GenBank/DDBJ whole genome shotgun (WGS) entry which is preliminary data.</text>
</comment>
<dbReference type="InterPro" id="IPR032675">
    <property type="entry name" value="LRR_dom_sf"/>
</dbReference>